<dbReference type="AlphaFoldDB" id="A0A6A6RLW5"/>
<proteinExistence type="predicted"/>
<sequence>MWSCSFLPGMQYTIYPSGPKTDLEAVCCYCNETLVRGNGKVKGAVLKDHVIQHNFRNCNQRLYFSGQRFRQHLQDSHKTNHDATLFAGWTLLLKSCKKVRPSVFETLEAIAVRRAYTDPSSGGVGQSSKKTEKDKKGLEPPMPKMNFMDLSAETPQKTPKRKIRRKASTQTMPEQQNDIEVRSSSHFFTRAATIDLAYGTSASPSPRNRSSPPRYLPPQHKPGYPVSSHPVDAASSCPRFYRRRLDASTRNRLYVRDEEETGPLSKNSQRLFRGVDGSVFGGLVLHSSLVAGVGARMTNGVDVYCLH</sequence>
<evidence type="ECO:0000256" key="1">
    <source>
        <dbReference type="SAM" id="MobiDB-lite"/>
    </source>
</evidence>
<dbReference type="OrthoDB" id="10056939at2759"/>
<evidence type="ECO:0000313" key="2">
    <source>
        <dbReference type="EMBL" id="KAF2636360.1"/>
    </source>
</evidence>
<evidence type="ECO:0000313" key="3">
    <source>
        <dbReference type="Proteomes" id="UP000799753"/>
    </source>
</evidence>
<dbReference type="EMBL" id="MU006799">
    <property type="protein sequence ID" value="KAF2636360.1"/>
    <property type="molecule type" value="Genomic_DNA"/>
</dbReference>
<keyword evidence="3" id="KW-1185">Reference proteome</keyword>
<organism evidence="2 3">
    <name type="scientific">Massarina eburnea CBS 473.64</name>
    <dbReference type="NCBI Taxonomy" id="1395130"/>
    <lineage>
        <taxon>Eukaryota</taxon>
        <taxon>Fungi</taxon>
        <taxon>Dikarya</taxon>
        <taxon>Ascomycota</taxon>
        <taxon>Pezizomycotina</taxon>
        <taxon>Dothideomycetes</taxon>
        <taxon>Pleosporomycetidae</taxon>
        <taxon>Pleosporales</taxon>
        <taxon>Massarineae</taxon>
        <taxon>Massarinaceae</taxon>
        <taxon>Massarina</taxon>
    </lineage>
</organism>
<accession>A0A6A6RLW5</accession>
<feature type="compositionally biased region" description="Polar residues" evidence="1">
    <location>
        <begin position="168"/>
        <end position="179"/>
    </location>
</feature>
<dbReference type="Proteomes" id="UP000799753">
    <property type="component" value="Unassembled WGS sequence"/>
</dbReference>
<feature type="region of interest" description="Disordered" evidence="1">
    <location>
        <begin position="198"/>
        <end position="233"/>
    </location>
</feature>
<feature type="compositionally biased region" description="Low complexity" evidence="1">
    <location>
        <begin position="201"/>
        <end position="213"/>
    </location>
</feature>
<feature type="region of interest" description="Disordered" evidence="1">
    <location>
        <begin position="117"/>
        <end position="179"/>
    </location>
</feature>
<feature type="compositionally biased region" description="Basic and acidic residues" evidence="1">
    <location>
        <begin position="129"/>
        <end position="138"/>
    </location>
</feature>
<protein>
    <submittedName>
        <fullName evidence="2">Uncharacterized protein</fullName>
    </submittedName>
</protein>
<gene>
    <name evidence="2" type="ORF">P280DRAFT_473199</name>
</gene>
<reference evidence="2" key="1">
    <citation type="journal article" date="2020" name="Stud. Mycol.">
        <title>101 Dothideomycetes genomes: a test case for predicting lifestyles and emergence of pathogens.</title>
        <authorList>
            <person name="Haridas S."/>
            <person name="Albert R."/>
            <person name="Binder M."/>
            <person name="Bloem J."/>
            <person name="Labutti K."/>
            <person name="Salamov A."/>
            <person name="Andreopoulos B."/>
            <person name="Baker S."/>
            <person name="Barry K."/>
            <person name="Bills G."/>
            <person name="Bluhm B."/>
            <person name="Cannon C."/>
            <person name="Castanera R."/>
            <person name="Culley D."/>
            <person name="Daum C."/>
            <person name="Ezra D."/>
            <person name="Gonzalez J."/>
            <person name="Henrissat B."/>
            <person name="Kuo A."/>
            <person name="Liang C."/>
            <person name="Lipzen A."/>
            <person name="Lutzoni F."/>
            <person name="Magnuson J."/>
            <person name="Mondo S."/>
            <person name="Nolan M."/>
            <person name="Ohm R."/>
            <person name="Pangilinan J."/>
            <person name="Park H.-J."/>
            <person name="Ramirez L."/>
            <person name="Alfaro M."/>
            <person name="Sun H."/>
            <person name="Tritt A."/>
            <person name="Yoshinaga Y."/>
            <person name="Zwiers L.-H."/>
            <person name="Turgeon B."/>
            <person name="Goodwin S."/>
            <person name="Spatafora J."/>
            <person name="Crous P."/>
            <person name="Grigoriev I."/>
        </authorList>
    </citation>
    <scope>NUCLEOTIDE SEQUENCE</scope>
    <source>
        <strain evidence="2">CBS 473.64</strain>
    </source>
</reference>
<feature type="compositionally biased region" description="Basic residues" evidence="1">
    <location>
        <begin position="158"/>
        <end position="167"/>
    </location>
</feature>
<name>A0A6A6RLW5_9PLEO</name>